<dbReference type="OrthoDB" id="9814407at2"/>
<accession>A0A0R1WR14</accession>
<dbReference type="PANTHER" id="PTHR37828">
    <property type="entry name" value="GSR2449 PROTEIN"/>
    <property type="match status" value="1"/>
</dbReference>
<reference evidence="3 4" key="1">
    <citation type="journal article" date="2015" name="Genome Announc.">
        <title>Expanding the biotechnology potential of lactobacilli through comparative genomics of 213 strains and associated genera.</title>
        <authorList>
            <person name="Sun Z."/>
            <person name="Harris H.M."/>
            <person name="McCann A."/>
            <person name="Guo C."/>
            <person name="Argimon S."/>
            <person name="Zhang W."/>
            <person name="Yang X."/>
            <person name="Jeffery I.B."/>
            <person name="Cooney J.C."/>
            <person name="Kagawa T.F."/>
            <person name="Liu W."/>
            <person name="Song Y."/>
            <person name="Salvetti E."/>
            <person name="Wrobel A."/>
            <person name="Rasinkangas P."/>
            <person name="Parkhill J."/>
            <person name="Rea M.C."/>
            <person name="O'Sullivan O."/>
            <person name="Ritari J."/>
            <person name="Douillard F.P."/>
            <person name="Paul Ross R."/>
            <person name="Yang R."/>
            <person name="Briner A.E."/>
            <person name="Felis G.E."/>
            <person name="de Vos W.M."/>
            <person name="Barrangou R."/>
            <person name="Klaenhammer T.R."/>
            <person name="Caufield P.W."/>
            <person name="Cui Y."/>
            <person name="Zhang H."/>
            <person name="O'Toole P.W."/>
        </authorList>
    </citation>
    <scope>NUCLEOTIDE SEQUENCE [LARGE SCALE GENOMIC DNA]</scope>
    <source>
        <strain evidence="3 4">DSM 18933</strain>
    </source>
</reference>
<evidence type="ECO:0000313" key="3">
    <source>
        <dbReference type="EMBL" id="KRM20206.1"/>
    </source>
</evidence>
<dbReference type="Pfam" id="PF03795">
    <property type="entry name" value="YCII"/>
    <property type="match status" value="1"/>
</dbReference>
<protein>
    <recommendedName>
        <fullName evidence="2">YCII-related domain-containing protein</fullName>
    </recommendedName>
</protein>
<dbReference type="InterPro" id="IPR011008">
    <property type="entry name" value="Dimeric_a/b-barrel"/>
</dbReference>
<organism evidence="3 4">
    <name type="scientific">Ligilactobacillus hayakitensis DSM 18933 = JCM 14209</name>
    <dbReference type="NCBI Taxonomy" id="1423755"/>
    <lineage>
        <taxon>Bacteria</taxon>
        <taxon>Bacillati</taxon>
        <taxon>Bacillota</taxon>
        <taxon>Bacilli</taxon>
        <taxon>Lactobacillales</taxon>
        <taxon>Lactobacillaceae</taxon>
        <taxon>Ligilactobacillus</taxon>
    </lineage>
</organism>
<comment type="similarity">
    <text evidence="1">Belongs to the YciI family.</text>
</comment>
<evidence type="ECO:0000313" key="4">
    <source>
        <dbReference type="Proteomes" id="UP000051054"/>
    </source>
</evidence>
<dbReference type="STRING" id="1423755.FC40_GL000307"/>
<sequence>MFIIDIKLTETNITEEAISAHRAWFKKYFDAGKFVLVGPRVDLDHAGIIVAKAKNRQEIDELISQDVFYPNGATYDVMEFKANLNTFA</sequence>
<dbReference type="PATRIC" id="fig|1423755.3.peg.335"/>
<proteinExistence type="inferred from homology"/>
<evidence type="ECO:0000256" key="1">
    <source>
        <dbReference type="ARBA" id="ARBA00007689"/>
    </source>
</evidence>
<dbReference type="PANTHER" id="PTHR37828:SF1">
    <property type="entry name" value="YCII-RELATED DOMAIN-CONTAINING PROTEIN"/>
    <property type="match status" value="1"/>
</dbReference>
<dbReference type="eggNOG" id="COG2350">
    <property type="taxonomic scope" value="Bacteria"/>
</dbReference>
<comment type="caution">
    <text evidence="3">The sequence shown here is derived from an EMBL/GenBank/DDBJ whole genome shotgun (WGS) entry which is preliminary data.</text>
</comment>
<name>A0A0R1WR14_9LACO</name>
<dbReference type="EMBL" id="AZGD01000009">
    <property type="protein sequence ID" value="KRM20206.1"/>
    <property type="molecule type" value="Genomic_DNA"/>
</dbReference>
<gene>
    <name evidence="3" type="ORF">FC40_GL000307</name>
</gene>
<dbReference type="InterPro" id="IPR005545">
    <property type="entry name" value="YCII"/>
</dbReference>
<dbReference type="SUPFAM" id="SSF54909">
    <property type="entry name" value="Dimeric alpha+beta barrel"/>
    <property type="match status" value="1"/>
</dbReference>
<evidence type="ECO:0000259" key="2">
    <source>
        <dbReference type="Pfam" id="PF03795"/>
    </source>
</evidence>
<dbReference type="Proteomes" id="UP000051054">
    <property type="component" value="Unassembled WGS sequence"/>
</dbReference>
<keyword evidence="4" id="KW-1185">Reference proteome</keyword>
<feature type="domain" description="YCII-related" evidence="2">
    <location>
        <begin position="12"/>
        <end position="81"/>
    </location>
</feature>
<dbReference type="Gene3D" id="3.30.70.1060">
    <property type="entry name" value="Dimeric alpha+beta barrel"/>
    <property type="match status" value="1"/>
</dbReference>
<dbReference type="RefSeq" id="WP_025022922.1">
    <property type="nucleotide sequence ID" value="NZ_AZGD01000009.1"/>
</dbReference>
<dbReference type="AlphaFoldDB" id="A0A0R1WR14"/>